<dbReference type="PANTHER" id="PTHR42770">
    <property type="entry name" value="AMINO ACID TRANSPORTER-RELATED"/>
    <property type="match status" value="1"/>
</dbReference>
<dbReference type="Pfam" id="PF13520">
    <property type="entry name" value="AA_permease_2"/>
    <property type="match status" value="1"/>
</dbReference>
<dbReference type="AlphaFoldDB" id="A0A844F2M1"/>
<accession>A0A844F2M1</accession>
<feature type="transmembrane region" description="Helical" evidence="6">
    <location>
        <begin position="150"/>
        <end position="171"/>
    </location>
</feature>
<dbReference type="GO" id="GO:0022857">
    <property type="term" value="F:transmembrane transporter activity"/>
    <property type="evidence" value="ECO:0007669"/>
    <property type="project" value="InterPro"/>
</dbReference>
<feature type="transmembrane region" description="Helical" evidence="6">
    <location>
        <begin position="217"/>
        <end position="245"/>
    </location>
</feature>
<feature type="transmembrane region" description="Helical" evidence="6">
    <location>
        <begin position="315"/>
        <end position="333"/>
    </location>
</feature>
<feature type="transmembrane region" description="Helical" evidence="6">
    <location>
        <begin position="87"/>
        <end position="107"/>
    </location>
</feature>
<feature type="transmembrane region" description="Helical" evidence="6">
    <location>
        <begin position="409"/>
        <end position="426"/>
    </location>
</feature>
<sequence length="439" mass="47000">MEKTENKKLLSRTDLFSMAVGQIIGVGIMTMTGIAIGFTGRSVNIAYIVAGLITIIAVIPQIYIGGTANFRGGQYSQIAVLSGQRMAGIYLYVQLFSCLAISMYTLSFADYFLSLFPGVNAKLICTIVLTFLFGMHIFGVKQAARLQNILCAVLAIAIASYICLGIGHVQADYLTAGFMTKGVGGFILASIYLTFAAGGAQYVVNYSSVSKNPTKDIPFVIIASTATVVLVYAVMSTVVAGVLPVEQVANQPLSVSAETFMPKTVFTFFVVGGAMFALLTTLNFNIGMIVYPVAGACADGWLPKKLAEKNKKYDTYPYILLVLYLIGLVPILIGLDLNTVANSTVILFTIIRGVIACSALQLPKKMPELWEKSAFHVSNGKLKVICGLSIALATLSVAVLLISTSLPQIIGNIVILVISVVLAFILNKRVTLKPSYTEK</sequence>
<reference evidence="7 8" key="1">
    <citation type="submission" date="2019-08" db="EMBL/GenBank/DDBJ databases">
        <title>In-depth cultivation of the pig gut microbiome towards novel bacterial diversity and tailored functional studies.</title>
        <authorList>
            <person name="Wylensek D."/>
            <person name="Hitch T.C.A."/>
            <person name="Clavel T."/>
        </authorList>
    </citation>
    <scope>NUCLEOTIDE SEQUENCE [LARGE SCALE GENOMIC DNA]</scope>
    <source>
        <strain evidence="7 8">BL-389-WT-3D</strain>
    </source>
</reference>
<feature type="transmembrane region" description="Helical" evidence="6">
    <location>
        <begin position="15"/>
        <end position="39"/>
    </location>
</feature>
<evidence type="ECO:0000256" key="2">
    <source>
        <dbReference type="ARBA" id="ARBA00022475"/>
    </source>
</evidence>
<feature type="transmembrane region" description="Helical" evidence="6">
    <location>
        <begin position="183"/>
        <end position="205"/>
    </location>
</feature>
<feature type="transmembrane region" description="Helical" evidence="6">
    <location>
        <begin position="384"/>
        <end position="403"/>
    </location>
</feature>
<dbReference type="EMBL" id="VUMB01000010">
    <property type="protein sequence ID" value="MSS39942.1"/>
    <property type="molecule type" value="Genomic_DNA"/>
</dbReference>
<dbReference type="Proteomes" id="UP000462363">
    <property type="component" value="Unassembled WGS sequence"/>
</dbReference>
<keyword evidence="3 6" id="KW-0812">Transmembrane</keyword>
<feature type="transmembrane region" description="Helical" evidence="6">
    <location>
        <begin position="119"/>
        <end position="138"/>
    </location>
</feature>
<dbReference type="RefSeq" id="WP_154323015.1">
    <property type="nucleotide sequence ID" value="NZ_CAMAAA010000010.1"/>
</dbReference>
<comment type="caution">
    <text evidence="7">The sequence shown here is derived from an EMBL/GenBank/DDBJ whole genome shotgun (WGS) entry which is preliminary data.</text>
</comment>
<name>A0A844F2M1_CLOSV</name>
<protein>
    <submittedName>
        <fullName evidence="7">Amino acid permease</fullName>
    </submittedName>
</protein>
<evidence type="ECO:0000256" key="1">
    <source>
        <dbReference type="ARBA" id="ARBA00004651"/>
    </source>
</evidence>
<proteinExistence type="predicted"/>
<dbReference type="PANTHER" id="PTHR42770:SF11">
    <property type="entry name" value="INNER MEMBRANE TRANSPORT PROTEIN YBAT"/>
    <property type="match status" value="1"/>
</dbReference>
<gene>
    <name evidence="7" type="ORF">FYJ37_06150</name>
</gene>
<evidence type="ECO:0000256" key="5">
    <source>
        <dbReference type="ARBA" id="ARBA00023136"/>
    </source>
</evidence>
<keyword evidence="2" id="KW-1003">Cell membrane</keyword>
<keyword evidence="5 6" id="KW-0472">Membrane</keyword>
<feature type="transmembrane region" description="Helical" evidence="6">
    <location>
        <begin position="45"/>
        <end position="66"/>
    </location>
</feature>
<keyword evidence="4 6" id="KW-1133">Transmembrane helix</keyword>
<comment type="subcellular location">
    <subcellularLocation>
        <location evidence="1">Cell membrane</location>
        <topology evidence="1">Multi-pass membrane protein</topology>
    </subcellularLocation>
</comment>
<evidence type="ECO:0000313" key="7">
    <source>
        <dbReference type="EMBL" id="MSS39942.1"/>
    </source>
</evidence>
<evidence type="ECO:0000256" key="3">
    <source>
        <dbReference type="ARBA" id="ARBA00022692"/>
    </source>
</evidence>
<evidence type="ECO:0000313" key="8">
    <source>
        <dbReference type="Proteomes" id="UP000462363"/>
    </source>
</evidence>
<organism evidence="7 8">
    <name type="scientific">Clostridium scindens (strain JCM 10418 / VPI 12708)</name>
    <dbReference type="NCBI Taxonomy" id="29347"/>
    <lineage>
        <taxon>Bacteria</taxon>
        <taxon>Bacillati</taxon>
        <taxon>Bacillota</taxon>
        <taxon>Clostridia</taxon>
        <taxon>Lachnospirales</taxon>
        <taxon>Lachnospiraceae</taxon>
    </lineage>
</organism>
<feature type="transmembrane region" description="Helical" evidence="6">
    <location>
        <begin position="265"/>
        <end position="294"/>
    </location>
</feature>
<dbReference type="PIRSF" id="PIRSF006060">
    <property type="entry name" value="AA_transporter"/>
    <property type="match status" value="1"/>
</dbReference>
<dbReference type="Gene3D" id="1.20.1740.10">
    <property type="entry name" value="Amino acid/polyamine transporter I"/>
    <property type="match status" value="1"/>
</dbReference>
<dbReference type="InterPro" id="IPR002293">
    <property type="entry name" value="AA/rel_permease1"/>
</dbReference>
<evidence type="ECO:0000256" key="6">
    <source>
        <dbReference type="SAM" id="Phobius"/>
    </source>
</evidence>
<dbReference type="GO" id="GO:0005886">
    <property type="term" value="C:plasma membrane"/>
    <property type="evidence" value="ECO:0007669"/>
    <property type="project" value="UniProtKB-SubCell"/>
</dbReference>
<evidence type="ECO:0000256" key="4">
    <source>
        <dbReference type="ARBA" id="ARBA00022989"/>
    </source>
</evidence>
<dbReference type="InterPro" id="IPR050367">
    <property type="entry name" value="APC_superfamily"/>
</dbReference>
<feature type="transmembrane region" description="Helical" evidence="6">
    <location>
        <begin position="345"/>
        <end position="363"/>
    </location>
</feature>